<organism evidence="1 2">
    <name type="scientific">Lysobacter korlensis</name>
    <dbReference type="NCBI Taxonomy" id="553636"/>
    <lineage>
        <taxon>Bacteria</taxon>
        <taxon>Pseudomonadati</taxon>
        <taxon>Pseudomonadota</taxon>
        <taxon>Gammaproteobacteria</taxon>
        <taxon>Lysobacterales</taxon>
        <taxon>Lysobacteraceae</taxon>
        <taxon>Lysobacter</taxon>
    </lineage>
</organism>
<name>A0ABV6RZ48_9GAMM</name>
<gene>
    <name evidence="1" type="ORF">ACFFGH_28940</name>
</gene>
<keyword evidence="2" id="KW-1185">Reference proteome</keyword>
<evidence type="ECO:0000313" key="1">
    <source>
        <dbReference type="EMBL" id="MFC0681879.1"/>
    </source>
</evidence>
<accession>A0ABV6RZ48</accession>
<evidence type="ECO:0000313" key="2">
    <source>
        <dbReference type="Proteomes" id="UP001589896"/>
    </source>
</evidence>
<dbReference type="EMBL" id="JBHLTG010000009">
    <property type="protein sequence ID" value="MFC0681879.1"/>
    <property type="molecule type" value="Genomic_DNA"/>
</dbReference>
<sequence>MINGFDSFPRGIEPLRYHFTNNGDHWFAEIGFTGSPLGDEVHAVIQFTPVGAEPLPSYYCRTLTDRTTLAPLRLRREEPDATVTEENMAAILDWMRSTPRTVLHGTQSDAALYVDGEPASSLRSVERTLSAPDGFDRVRWFDGTRMWPVSAAPSPQLRARVAV</sequence>
<dbReference type="Proteomes" id="UP001589896">
    <property type="component" value="Unassembled WGS sequence"/>
</dbReference>
<proteinExistence type="predicted"/>
<comment type="caution">
    <text evidence="1">The sequence shown here is derived from an EMBL/GenBank/DDBJ whole genome shotgun (WGS) entry which is preliminary data.</text>
</comment>
<protein>
    <submittedName>
        <fullName evidence="1">Uncharacterized protein</fullName>
    </submittedName>
</protein>
<reference evidence="1 2" key="1">
    <citation type="submission" date="2024-09" db="EMBL/GenBank/DDBJ databases">
        <authorList>
            <person name="Sun Q."/>
            <person name="Mori K."/>
        </authorList>
    </citation>
    <scope>NUCLEOTIDE SEQUENCE [LARGE SCALE GENOMIC DNA]</scope>
    <source>
        <strain evidence="1 2">KCTC 23076</strain>
    </source>
</reference>
<dbReference type="RefSeq" id="WP_386675330.1">
    <property type="nucleotide sequence ID" value="NZ_JBHLTG010000009.1"/>
</dbReference>